<feature type="region of interest" description="Disordered" evidence="8">
    <location>
        <begin position="233"/>
        <end position="257"/>
    </location>
</feature>
<evidence type="ECO:0000313" key="11">
    <source>
        <dbReference type="EMBL" id="PUA80838.1"/>
    </source>
</evidence>
<dbReference type="EMBL" id="PYXZ01000004">
    <property type="protein sequence ID" value="PUA80838.1"/>
    <property type="molecule type" value="Genomic_DNA"/>
</dbReference>
<feature type="compositionally biased region" description="Polar residues" evidence="8">
    <location>
        <begin position="333"/>
        <end position="342"/>
    </location>
</feature>
<dbReference type="AlphaFoldDB" id="A0A2R7YWT5"/>
<feature type="transmembrane region" description="Helical" evidence="9">
    <location>
        <begin position="459"/>
        <end position="492"/>
    </location>
</feature>
<gene>
    <name evidence="11" type="ORF">C7S10_10525</name>
</gene>
<dbReference type="InterPro" id="IPR017441">
    <property type="entry name" value="Protein_kinase_ATP_BS"/>
</dbReference>
<evidence type="ECO:0000256" key="9">
    <source>
        <dbReference type="SAM" id="Phobius"/>
    </source>
</evidence>
<evidence type="ECO:0000256" key="3">
    <source>
        <dbReference type="ARBA" id="ARBA00022679"/>
    </source>
</evidence>
<dbReference type="GO" id="GO:0004674">
    <property type="term" value="F:protein serine/threonine kinase activity"/>
    <property type="evidence" value="ECO:0007669"/>
    <property type="project" value="UniProtKB-EC"/>
</dbReference>
<feature type="domain" description="Protein kinase" evidence="10">
    <location>
        <begin position="18"/>
        <end position="269"/>
    </location>
</feature>
<comment type="caution">
    <text evidence="11">The sequence shown here is derived from an EMBL/GenBank/DDBJ whole genome shotgun (WGS) entry which is preliminary data.</text>
</comment>
<dbReference type="Pfam" id="PF00069">
    <property type="entry name" value="Pkinase"/>
    <property type="match status" value="1"/>
</dbReference>
<keyword evidence="4 7" id="KW-0547">Nucleotide-binding</keyword>
<sequence>MTTHRPEQAPPGLFVGDYELLTRLGEGGMGVVHLARKPGGQRVALKVLRPHIVGDDEARHRLAREVSSLTRVRSRRVAEILDADPWGEIPFVATRYVPGLSLHDHVHEEGAIEGAELVWFAGCLAEALGAVHGVGVLHRDIKPSNILMEGRTPILIDFGLARVADDPRLTHTGWLLGTPGYLAPEILYGEDASTASDVHSWAATVAFAGTGRAPFGRGPSMAIMDRVRRGEHDLTGLDPSVRGAVDDALDPEPRNRPSLPELIDLLATLGPRTVTPVRTDPFTMPLAVAAQAGLAAPTEVAEVAEVAEPTLRPESTPDSGPSEPREARFGWSEQDTSPQRQTLVLPDGSTQRIDEEPAVPPAPVPVGGLEKLRRGILVLAGLGVVGAGVALAPYLAIAALALLVWLLRSGSMAASSAGRRRTARGAKWYDGVQVLLAAPWHVVAAVPGALLLVTWSLGLGLAAALLCFAVSASMLASLAVIGVVIGVGLWWGPGSRRLRGPVQRLSHPASARPLVWFFAAVVTFAVATGLGAAASSQGPSWSPAQDRPFADVHLPAWL</sequence>
<dbReference type="InterPro" id="IPR000719">
    <property type="entry name" value="Prot_kinase_dom"/>
</dbReference>
<evidence type="ECO:0000256" key="5">
    <source>
        <dbReference type="ARBA" id="ARBA00022777"/>
    </source>
</evidence>
<feature type="region of interest" description="Disordered" evidence="8">
    <location>
        <begin position="307"/>
        <end position="342"/>
    </location>
</feature>
<dbReference type="RefSeq" id="WP_108344407.1">
    <property type="nucleotide sequence ID" value="NZ_PYXZ01000004.1"/>
</dbReference>
<evidence type="ECO:0000256" key="6">
    <source>
        <dbReference type="ARBA" id="ARBA00022840"/>
    </source>
</evidence>
<evidence type="ECO:0000256" key="1">
    <source>
        <dbReference type="ARBA" id="ARBA00010886"/>
    </source>
</evidence>
<dbReference type="Gene3D" id="1.10.510.10">
    <property type="entry name" value="Transferase(Phosphotransferase) domain 1"/>
    <property type="match status" value="1"/>
</dbReference>
<keyword evidence="12" id="KW-1185">Reference proteome</keyword>
<evidence type="ECO:0000256" key="7">
    <source>
        <dbReference type="PROSITE-ProRule" id="PRU10141"/>
    </source>
</evidence>
<feature type="binding site" evidence="7">
    <location>
        <position position="46"/>
    </location>
    <ligand>
        <name>ATP</name>
        <dbReference type="ChEBI" id="CHEBI:30616"/>
    </ligand>
</feature>
<keyword evidence="3" id="KW-0808">Transferase</keyword>
<evidence type="ECO:0000256" key="8">
    <source>
        <dbReference type="SAM" id="MobiDB-lite"/>
    </source>
</evidence>
<dbReference type="Gene3D" id="3.30.200.20">
    <property type="entry name" value="Phosphorylase Kinase, domain 1"/>
    <property type="match status" value="1"/>
</dbReference>
<comment type="similarity">
    <text evidence="1">Belongs to the protein kinase superfamily. NEK Ser/Thr protein kinase family. NIMA subfamily.</text>
</comment>
<keyword evidence="6 7" id="KW-0067">ATP-binding</keyword>
<organism evidence="11 12">
    <name type="scientific">Nocardioides currus</name>
    <dbReference type="NCBI Taxonomy" id="2133958"/>
    <lineage>
        <taxon>Bacteria</taxon>
        <taxon>Bacillati</taxon>
        <taxon>Actinomycetota</taxon>
        <taxon>Actinomycetes</taxon>
        <taxon>Propionibacteriales</taxon>
        <taxon>Nocardioidaceae</taxon>
        <taxon>Nocardioides</taxon>
    </lineage>
</organism>
<dbReference type="PANTHER" id="PTHR43671">
    <property type="entry name" value="SERINE/THREONINE-PROTEIN KINASE NEK"/>
    <property type="match status" value="1"/>
</dbReference>
<dbReference type="PANTHER" id="PTHR43671:SF13">
    <property type="entry name" value="SERINE_THREONINE-PROTEIN KINASE NEK2"/>
    <property type="match status" value="1"/>
</dbReference>
<feature type="transmembrane region" description="Helical" evidence="9">
    <location>
        <begin position="428"/>
        <end position="453"/>
    </location>
</feature>
<evidence type="ECO:0000256" key="4">
    <source>
        <dbReference type="ARBA" id="ARBA00022741"/>
    </source>
</evidence>
<dbReference type="PROSITE" id="PS50011">
    <property type="entry name" value="PROTEIN_KINASE_DOM"/>
    <property type="match status" value="1"/>
</dbReference>
<protein>
    <recommendedName>
        <fullName evidence="2">non-specific serine/threonine protein kinase</fullName>
        <ecNumber evidence="2">2.7.11.1</ecNumber>
    </recommendedName>
</protein>
<evidence type="ECO:0000313" key="12">
    <source>
        <dbReference type="Proteomes" id="UP000244867"/>
    </source>
</evidence>
<keyword evidence="9" id="KW-0472">Membrane</keyword>
<dbReference type="PROSITE" id="PS00108">
    <property type="entry name" value="PROTEIN_KINASE_ST"/>
    <property type="match status" value="1"/>
</dbReference>
<keyword evidence="9" id="KW-0812">Transmembrane</keyword>
<dbReference type="InterPro" id="IPR050660">
    <property type="entry name" value="NEK_Ser/Thr_kinase"/>
</dbReference>
<dbReference type="PROSITE" id="PS00107">
    <property type="entry name" value="PROTEIN_KINASE_ATP"/>
    <property type="match status" value="1"/>
</dbReference>
<dbReference type="InterPro" id="IPR008271">
    <property type="entry name" value="Ser/Thr_kinase_AS"/>
</dbReference>
<feature type="transmembrane region" description="Helical" evidence="9">
    <location>
        <begin position="513"/>
        <end position="534"/>
    </location>
</feature>
<keyword evidence="9" id="KW-1133">Transmembrane helix</keyword>
<dbReference type="InterPro" id="IPR011009">
    <property type="entry name" value="Kinase-like_dom_sf"/>
</dbReference>
<feature type="transmembrane region" description="Helical" evidence="9">
    <location>
        <begin position="376"/>
        <end position="407"/>
    </location>
</feature>
<keyword evidence="5" id="KW-0418">Kinase</keyword>
<reference evidence="11 12" key="1">
    <citation type="submission" date="2018-03" db="EMBL/GenBank/DDBJ databases">
        <authorList>
            <person name="Keele B.F."/>
        </authorList>
    </citation>
    <scope>NUCLEOTIDE SEQUENCE [LARGE SCALE GENOMIC DNA]</scope>
    <source>
        <strain evidence="11 12">IB-3</strain>
    </source>
</reference>
<dbReference type="SMART" id="SM00220">
    <property type="entry name" value="S_TKc"/>
    <property type="match status" value="1"/>
</dbReference>
<dbReference type="OrthoDB" id="9762169at2"/>
<dbReference type="GO" id="GO:0005524">
    <property type="term" value="F:ATP binding"/>
    <property type="evidence" value="ECO:0007669"/>
    <property type="project" value="UniProtKB-UniRule"/>
</dbReference>
<evidence type="ECO:0000256" key="2">
    <source>
        <dbReference type="ARBA" id="ARBA00012513"/>
    </source>
</evidence>
<dbReference type="CDD" id="cd14014">
    <property type="entry name" value="STKc_PknB_like"/>
    <property type="match status" value="1"/>
</dbReference>
<name>A0A2R7YWT5_9ACTN</name>
<dbReference type="SUPFAM" id="SSF56112">
    <property type="entry name" value="Protein kinase-like (PK-like)"/>
    <property type="match status" value="1"/>
</dbReference>
<dbReference type="EC" id="2.7.11.1" evidence="2"/>
<accession>A0A2R7YWT5</accession>
<proteinExistence type="inferred from homology"/>
<dbReference type="Proteomes" id="UP000244867">
    <property type="component" value="Unassembled WGS sequence"/>
</dbReference>
<evidence type="ECO:0000259" key="10">
    <source>
        <dbReference type="PROSITE" id="PS50011"/>
    </source>
</evidence>